<gene>
    <name evidence="4" type="ORF">LCGC14_2801520</name>
</gene>
<reference evidence="4" key="1">
    <citation type="journal article" date="2015" name="Nature">
        <title>Complex archaea that bridge the gap between prokaryotes and eukaryotes.</title>
        <authorList>
            <person name="Spang A."/>
            <person name="Saw J.H."/>
            <person name="Jorgensen S.L."/>
            <person name="Zaremba-Niedzwiedzka K."/>
            <person name="Martijn J."/>
            <person name="Lind A.E."/>
            <person name="van Eijk R."/>
            <person name="Schleper C."/>
            <person name="Guy L."/>
            <person name="Ettema T.J."/>
        </authorList>
    </citation>
    <scope>NUCLEOTIDE SEQUENCE</scope>
</reference>
<name>A0A0F8YMH9_9ZZZZ</name>
<keyword evidence="2" id="KW-0808">Transferase</keyword>
<evidence type="ECO:0000256" key="1">
    <source>
        <dbReference type="ARBA" id="ARBA00022603"/>
    </source>
</evidence>
<comment type="caution">
    <text evidence="4">The sequence shown here is derived from an EMBL/GenBank/DDBJ whole genome shotgun (WGS) entry which is preliminary data.</text>
</comment>
<organism evidence="4">
    <name type="scientific">marine sediment metagenome</name>
    <dbReference type="NCBI Taxonomy" id="412755"/>
    <lineage>
        <taxon>unclassified sequences</taxon>
        <taxon>metagenomes</taxon>
        <taxon>ecological metagenomes</taxon>
    </lineage>
</organism>
<evidence type="ECO:0000256" key="2">
    <source>
        <dbReference type="ARBA" id="ARBA00022679"/>
    </source>
</evidence>
<dbReference type="GO" id="GO:0032259">
    <property type="term" value="P:methylation"/>
    <property type="evidence" value="ECO:0007669"/>
    <property type="project" value="UniProtKB-KW"/>
</dbReference>
<dbReference type="GO" id="GO:0008170">
    <property type="term" value="F:N-methyltransferase activity"/>
    <property type="evidence" value="ECO:0007669"/>
    <property type="project" value="InterPro"/>
</dbReference>
<dbReference type="GO" id="GO:0003677">
    <property type="term" value="F:DNA binding"/>
    <property type="evidence" value="ECO:0007669"/>
    <property type="project" value="InterPro"/>
</dbReference>
<dbReference type="PRINTS" id="PR00508">
    <property type="entry name" value="S21N4MTFRASE"/>
</dbReference>
<dbReference type="InterPro" id="IPR029063">
    <property type="entry name" value="SAM-dependent_MTases_sf"/>
</dbReference>
<evidence type="ECO:0000259" key="3">
    <source>
        <dbReference type="Pfam" id="PF01555"/>
    </source>
</evidence>
<dbReference type="Pfam" id="PF01555">
    <property type="entry name" value="N6_N4_Mtase"/>
    <property type="match status" value="1"/>
</dbReference>
<dbReference type="InterPro" id="IPR002941">
    <property type="entry name" value="DNA_methylase_N4/N6"/>
</dbReference>
<evidence type="ECO:0000313" key="4">
    <source>
        <dbReference type="EMBL" id="KKK82623.1"/>
    </source>
</evidence>
<keyword evidence="1" id="KW-0489">Methyltransferase</keyword>
<accession>A0A0F8YMH9</accession>
<dbReference type="EMBL" id="LAZR01052586">
    <property type="protein sequence ID" value="KKK82623.1"/>
    <property type="molecule type" value="Genomic_DNA"/>
</dbReference>
<protein>
    <recommendedName>
        <fullName evidence="3">DNA methylase N-4/N-6 domain-containing protein</fullName>
    </recommendedName>
</protein>
<dbReference type="InterPro" id="IPR001091">
    <property type="entry name" value="RM_Methyltransferase"/>
</dbReference>
<dbReference type="Gene3D" id="3.40.50.150">
    <property type="entry name" value="Vaccinia Virus protein VP39"/>
    <property type="match status" value="1"/>
</dbReference>
<feature type="domain" description="DNA methylase N-4/N-6" evidence="3">
    <location>
        <begin position="93"/>
        <end position="132"/>
    </location>
</feature>
<sequence length="146" mass="16182">MATKKNKEICRHCGSDEGFIVKGCGKAREKIYQGTSSQAFNIRVRDVKEDRIKHTDRVATNKEVENYQEGITHAGEGKKFKGYTDCGCNAGFEGGTVLDPFLGSGTTLKVARELGRKGIGIELNQEYIDMAIKRIKLNQKLFSFGS</sequence>
<feature type="non-terminal residue" evidence="4">
    <location>
        <position position="146"/>
    </location>
</feature>
<dbReference type="AlphaFoldDB" id="A0A0F8YMH9"/>
<proteinExistence type="predicted"/>
<dbReference type="SUPFAM" id="SSF53335">
    <property type="entry name" value="S-adenosyl-L-methionine-dependent methyltransferases"/>
    <property type="match status" value="1"/>
</dbReference>